<dbReference type="GO" id="GO:0009307">
    <property type="term" value="P:DNA restriction-modification system"/>
    <property type="evidence" value="ECO:0007669"/>
    <property type="project" value="UniProtKB-KW"/>
</dbReference>
<keyword evidence="5" id="KW-0378">Hydrolase</keyword>
<dbReference type="RefSeq" id="WP_191005351.1">
    <property type="nucleotide sequence ID" value="NZ_JACXAD010000011.1"/>
</dbReference>
<dbReference type="InterPro" id="IPR000055">
    <property type="entry name" value="Restrct_endonuc_typeI_TRD"/>
</dbReference>
<organism evidence="5 6">
    <name type="scientific">Hymenobacter montanus</name>
    <dbReference type="NCBI Taxonomy" id="2771359"/>
    <lineage>
        <taxon>Bacteria</taxon>
        <taxon>Pseudomonadati</taxon>
        <taxon>Bacteroidota</taxon>
        <taxon>Cytophagia</taxon>
        <taxon>Cytophagales</taxon>
        <taxon>Hymenobacteraceae</taxon>
        <taxon>Hymenobacter</taxon>
    </lineage>
</organism>
<dbReference type="EMBL" id="JACXAD010000011">
    <property type="protein sequence ID" value="MBD2768541.1"/>
    <property type="molecule type" value="Genomic_DNA"/>
</dbReference>
<dbReference type="Pfam" id="PF01420">
    <property type="entry name" value="Methylase_S"/>
    <property type="match status" value="1"/>
</dbReference>
<evidence type="ECO:0000313" key="5">
    <source>
        <dbReference type="EMBL" id="MBD2768541.1"/>
    </source>
</evidence>
<comment type="similarity">
    <text evidence="1">Belongs to the type-I restriction system S methylase family.</text>
</comment>
<dbReference type="AlphaFoldDB" id="A0A927BDS4"/>
<keyword evidence="2" id="KW-0680">Restriction system</keyword>
<reference evidence="5" key="1">
    <citation type="submission" date="2020-09" db="EMBL/GenBank/DDBJ databases">
        <authorList>
            <person name="Kim M.K."/>
        </authorList>
    </citation>
    <scope>NUCLEOTIDE SEQUENCE</scope>
    <source>
        <strain evidence="5">BT664</strain>
    </source>
</reference>
<dbReference type="GO" id="GO:0003677">
    <property type="term" value="F:DNA binding"/>
    <property type="evidence" value="ECO:0007669"/>
    <property type="project" value="UniProtKB-KW"/>
</dbReference>
<keyword evidence="6" id="KW-1185">Reference proteome</keyword>
<dbReference type="Gene3D" id="3.90.220.20">
    <property type="entry name" value="DNA methylase specificity domains"/>
    <property type="match status" value="2"/>
</dbReference>
<feature type="domain" description="Type I restriction modification DNA specificity" evidence="4">
    <location>
        <begin position="4"/>
        <end position="190"/>
    </location>
</feature>
<proteinExistence type="inferred from homology"/>
<name>A0A927BDS4_9BACT</name>
<gene>
    <name evidence="5" type="ORF">IC235_11645</name>
</gene>
<evidence type="ECO:0000256" key="3">
    <source>
        <dbReference type="ARBA" id="ARBA00023125"/>
    </source>
</evidence>
<comment type="caution">
    <text evidence="5">The sequence shown here is derived from an EMBL/GenBank/DDBJ whole genome shotgun (WGS) entry which is preliminary data.</text>
</comment>
<dbReference type="Proteomes" id="UP000612233">
    <property type="component" value="Unassembled WGS sequence"/>
</dbReference>
<evidence type="ECO:0000256" key="1">
    <source>
        <dbReference type="ARBA" id="ARBA00010923"/>
    </source>
</evidence>
<dbReference type="GO" id="GO:0004519">
    <property type="term" value="F:endonuclease activity"/>
    <property type="evidence" value="ECO:0007669"/>
    <property type="project" value="UniProtKB-KW"/>
</dbReference>
<keyword evidence="3" id="KW-0238">DNA-binding</keyword>
<evidence type="ECO:0000259" key="4">
    <source>
        <dbReference type="Pfam" id="PF01420"/>
    </source>
</evidence>
<dbReference type="PANTHER" id="PTHR30408:SF13">
    <property type="entry name" value="TYPE I RESTRICTION ENZYME HINDI SPECIFICITY SUBUNIT"/>
    <property type="match status" value="1"/>
</dbReference>
<dbReference type="SUPFAM" id="SSF116734">
    <property type="entry name" value="DNA methylase specificity domain"/>
    <property type="match status" value="2"/>
</dbReference>
<accession>A0A927BDS4</accession>
<evidence type="ECO:0000256" key="2">
    <source>
        <dbReference type="ARBA" id="ARBA00022747"/>
    </source>
</evidence>
<protein>
    <submittedName>
        <fullName evidence="5">Restriction endonuclease subunit S</fullName>
    </submittedName>
</protein>
<dbReference type="InterPro" id="IPR052021">
    <property type="entry name" value="Type-I_RS_S_subunit"/>
</dbReference>
<keyword evidence="5" id="KW-0540">Nuclease</keyword>
<keyword evidence="5" id="KW-0255">Endonuclease</keyword>
<dbReference type="PANTHER" id="PTHR30408">
    <property type="entry name" value="TYPE-1 RESTRICTION ENZYME ECOKI SPECIFICITY PROTEIN"/>
    <property type="match status" value="1"/>
</dbReference>
<sequence>MANEWPVVTIGDIADTKKNALVGGPFGSNLVSKDYVKEGVPVIRGQNMGSRQIGGDFVFVTEEKAQALAANTARPGDLIFTQRGTLGQVALVPHGLYDTYIVSQSQMKLTPDPQKVDSLFLYYIFSSPEQLAYIDAHAIKVGVPHTNLGILRNTPVILPPLAEQRRIAHILGTLDDKIELNSQLNATLEQLARTLFQSWFVDFDPVRAKASGEPEDSICRRLGLMPELLALFPAALEDSAMGEIPVGWKIKTVEELAKRVAMGPFGSSIKVSTFVPEGVPVISGQHLRTFMLEDSSFNFVTEEHAQQLNKAAVQRGDIVFTHAGSIGQVALIPNASQYDRYILSQRQFFLRPDTTVTSANYLIYHFSSDAGQHQILANTSSSGVPSIARPVSYLRSIKMLSPDKSTLDAFDDFITPIHSLIETNRAEMKNLAVLRDELLPKLLSGEIRLN</sequence>
<dbReference type="InterPro" id="IPR044946">
    <property type="entry name" value="Restrct_endonuc_typeI_TRD_sf"/>
</dbReference>
<evidence type="ECO:0000313" key="6">
    <source>
        <dbReference type="Proteomes" id="UP000612233"/>
    </source>
</evidence>